<reference evidence="4 5" key="1">
    <citation type="submission" date="2018-08" db="EMBL/GenBank/DDBJ databases">
        <title>A genome reference for cultivated species of the human gut microbiota.</title>
        <authorList>
            <person name="Zou Y."/>
            <person name="Xue W."/>
            <person name="Luo G."/>
        </authorList>
    </citation>
    <scope>NUCLEOTIDE SEQUENCE [LARGE SCALE GENOMIC DNA]</scope>
    <source>
        <strain evidence="4 5">AM40-15AC</strain>
    </source>
</reference>
<dbReference type="EMBL" id="QSGQ01000002">
    <property type="protein sequence ID" value="RHB41370.1"/>
    <property type="molecule type" value="Genomic_DNA"/>
</dbReference>
<evidence type="ECO:0000256" key="2">
    <source>
        <dbReference type="SAM" id="Phobius"/>
    </source>
</evidence>
<dbReference type="SUPFAM" id="SSF47413">
    <property type="entry name" value="lambda repressor-like DNA-binding domains"/>
    <property type="match status" value="1"/>
</dbReference>
<feature type="transmembrane region" description="Helical" evidence="2">
    <location>
        <begin position="102"/>
        <end position="122"/>
    </location>
</feature>
<organism evidence="4 5">
    <name type="scientific">Dorea formicigenerans</name>
    <dbReference type="NCBI Taxonomy" id="39486"/>
    <lineage>
        <taxon>Bacteria</taxon>
        <taxon>Bacillati</taxon>
        <taxon>Bacillota</taxon>
        <taxon>Clostridia</taxon>
        <taxon>Lachnospirales</taxon>
        <taxon>Lachnospiraceae</taxon>
        <taxon>Dorea</taxon>
    </lineage>
</organism>
<keyword evidence="2" id="KW-0812">Transmembrane</keyword>
<accession>A0A413W632</accession>
<dbReference type="InterPro" id="IPR001387">
    <property type="entry name" value="Cro/C1-type_HTH"/>
</dbReference>
<keyword evidence="2" id="KW-0472">Membrane</keyword>
<evidence type="ECO:0000259" key="3">
    <source>
        <dbReference type="PROSITE" id="PS50943"/>
    </source>
</evidence>
<feature type="domain" description="HTH cro/C1-type" evidence="3">
    <location>
        <begin position="26"/>
        <end position="80"/>
    </location>
</feature>
<evidence type="ECO:0000313" key="4">
    <source>
        <dbReference type="EMBL" id="RHB41370.1"/>
    </source>
</evidence>
<dbReference type="PANTHER" id="PTHR46558:SF15">
    <property type="entry name" value="HELIX-TURN-HELIX DOMAIN PROTEIN"/>
    <property type="match status" value="1"/>
</dbReference>
<dbReference type="PROSITE" id="PS50943">
    <property type="entry name" value="HTH_CROC1"/>
    <property type="match status" value="1"/>
</dbReference>
<proteinExistence type="predicted"/>
<evidence type="ECO:0000313" key="5">
    <source>
        <dbReference type="Proteomes" id="UP000284883"/>
    </source>
</evidence>
<evidence type="ECO:0000256" key="1">
    <source>
        <dbReference type="ARBA" id="ARBA00023125"/>
    </source>
</evidence>
<dbReference type="SMART" id="SM00530">
    <property type="entry name" value="HTH_XRE"/>
    <property type="match status" value="1"/>
</dbReference>
<dbReference type="PANTHER" id="PTHR46558">
    <property type="entry name" value="TRACRIPTIONAL REGULATORY PROTEIN-RELATED-RELATED"/>
    <property type="match status" value="1"/>
</dbReference>
<feature type="transmembrane region" description="Helical" evidence="2">
    <location>
        <begin position="191"/>
        <end position="213"/>
    </location>
</feature>
<comment type="caution">
    <text evidence="4">The sequence shown here is derived from an EMBL/GenBank/DDBJ whole genome shotgun (WGS) entry which is preliminary data.</text>
</comment>
<protein>
    <submittedName>
        <fullName evidence="4">XRE family transcriptional regulator</fullName>
    </submittedName>
</protein>
<dbReference type="InterPro" id="IPR010982">
    <property type="entry name" value="Lambda_DNA-bd_dom_sf"/>
</dbReference>
<sequence>MIILGSDQENKLLAKGGNYMELSIQIKKYRTELHLSQEELAEKVYVTRQTISNWENEKSYPDIHSLLLLSSLFNVSLDQLIKGDIEKMKEIISEQEIKKFNYYGSIYTVHLAVLIISAVPLFMWLGRYAYIPFGILFIITQYWALKVEKLKKKNDIQTYKEIVAFTEGKKLDELHKAVEVGKRPYQNILKVIISAGVTAMICFLIGVLIHLFLN</sequence>
<dbReference type="GO" id="GO:0003677">
    <property type="term" value="F:DNA binding"/>
    <property type="evidence" value="ECO:0007669"/>
    <property type="project" value="UniProtKB-KW"/>
</dbReference>
<dbReference type="AlphaFoldDB" id="A0A413W632"/>
<name>A0A413W632_9FIRM</name>
<feature type="transmembrane region" description="Helical" evidence="2">
    <location>
        <begin position="128"/>
        <end position="145"/>
    </location>
</feature>
<dbReference type="Pfam" id="PF01381">
    <property type="entry name" value="HTH_3"/>
    <property type="match status" value="1"/>
</dbReference>
<keyword evidence="2" id="KW-1133">Transmembrane helix</keyword>
<dbReference type="Proteomes" id="UP000284883">
    <property type="component" value="Unassembled WGS sequence"/>
</dbReference>
<gene>
    <name evidence="4" type="ORF">DW885_03905</name>
</gene>
<keyword evidence="1" id="KW-0238">DNA-binding</keyword>
<dbReference type="Gene3D" id="1.10.260.40">
    <property type="entry name" value="lambda repressor-like DNA-binding domains"/>
    <property type="match status" value="1"/>
</dbReference>
<dbReference type="CDD" id="cd00093">
    <property type="entry name" value="HTH_XRE"/>
    <property type="match status" value="1"/>
</dbReference>